<feature type="domain" description="DUF4832" evidence="2">
    <location>
        <begin position="240"/>
        <end position="438"/>
    </location>
</feature>
<name>A0A4V2F5F7_9FIRM</name>
<dbReference type="SUPFAM" id="SSF51445">
    <property type="entry name" value="(Trans)glycosidases"/>
    <property type="match status" value="1"/>
</dbReference>
<sequence>MDKKRSSIVPYVMIAVLGTAIACLLFYILPFRYKLNQTIEFKESGKELFNPLTGYAPPAESLEECADRQLVYIGITWAEWEPRQDEYAVEALEEKYHIRKWKEENKNAVIRFLCDVPGEEGHKDIPEWLYQKTKDGEFYNTSYGSGYSPDYGDSFFRERHRMAMEALAEYCNQDDFAAYVELGSLGHWGEWHTNTSEGVPALPGADICWQYVLDYSDQFHNARLLMRRNYIMVAEGGLGLYNDMTGHKEDTEEWLDWMKNGGSFETAGLPLEYRPLEEFWNTAPVGGEFTSAYSMEELLGDRLEETRDLVKRSHMTFIGPKCPEGDMAQSAGARDIRQNLGYRFYISEMNTRYSFGSGNLHVQFTWRNTGQAPLYWDWPVTMYVYNQAGELEYWESMEIDLSRLAPGEELVSEADIPFGDDFRQGYRIGIRVTDPDQEQEIALAMDCEELDGVQIIYTYEGE</sequence>
<dbReference type="InterPro" id="IPR032267">
    <property type="entry name" value="DUF4832"/>
</dbReference>
<feature type="transmembrane region" description="Helical" evidence="1">
    <location>
        <begin position="7"/>
        <end position="29"/>
    </location>
</feature>
<dbReference type="EMBL" id="SGXF01000008">
    <property type="protein sequence ID" value="RZS92659.1"/>
    <property type="molecule type" value="Genomic_DNA"/>
</dbReference>
<dbReference type="AlphaFoldDB" id="A0A4V2F5F7"/>
<comment type="caution">
    <text evidence="3">The sequence shown here is derived from an EMBL/GenBank/DDBJ whole genome shotgun (WGS) entry which is preliminary data.</text>
</comment>
<organism evidence="3 4">
    <name type="scientific">Cuneatibacter caecimuris</name>
    <dbReference type="NCBI Taxonomy" id="1796618"/>
    <lineage>
        <taxon>Bacteria</taxon>
        <taxon>Bacillati</taxon>
        <taxon>Bacillota</taxon>
        <taxon>Clostridia</taxon>
        <taxon>Lachnospirales</taxon>
        <taxon>Lachnospiraceae</taxon>
        <taxon>Cuneatibacter</taxon>
    </lineage>
</organism>
<evidence type="ECO:0000259" key="2">
    <source>
        <dbReference type="Pfam" id="PF16116"/>
    </source>
</evidence>
<accession>A0A4V2F5F7</accession>
<dbReference type="Pfam" id="PF16116">
    <property type="entry name" value="DUF4832"/>
    <property type="match status" value="1"/>
</dbReference>
<reference evidence="3 4" key="1">
    <citation type="submission" date="2019-02" db="EMBL/GenBank/DDBJ databases">
        <title>Genomic Encyclopedia of Type Strains, Phase IV (KMG-IV): sequencing the most valuable type-strain genomes for metagenomic binning, comparative biology and taxonomic classification.</title>
        <authorList>
            <person name="Goeker M."/>
        </authorList>
    </citation>
    <scope>NUCLEOTIDE SEQUENCE [LARGE SCALE GENOMIC DNA]</scope>
    <source>
        <strain evidence="3 4">DSM 29486</strain>
    </source>
</reference>
<evidence type="ECO:0000313" key="3">
    <source>
        <dbReference type="EMBL" id="RZS92659.1"/>
    </source>
</evidence>
<dbReference type="PROSITE" id="PS51257">
    <property type="entry name" value="PROKAR_LIPOPROTEIN"/>
    <property type="match status" value="1"/>
</dbReference>
<dbReference type="Gene3D" id="3.20.20.80">
    <property type="entry name" value="Glycosidases"/>
    <property type="match status" value="1"/>
</dbReference>
<dbReference type="InterPro" id="IPR017853">
    <property type="entry name" value="GH"/>
</dbReference>
<proteinExistence type="predicted"/>
<evidence type="ECO:0000256" key="1">
    <source>
        <dbReference type="SAM" id="Phobius"/>
    </source>
</evidence>
<keyword evidence="1" id="KW-1133">Transmembrane helix</keyword>
<keyword evidence="4" id="KW-1185">Reference proteome</keyword>
<keyword evidence="1" id="KW-0472">Membrane</keyword>
<evidence type="ECO:0000313" key="4">
    <source>
        <dbReference type="Proteomes" id="UP000292927"/>
    </source>
</evidence>
<dbReference type="Proteomes" id="UP000292927">
    <property type="component" value="Unassembled WGS sequence"/>
</dbReference>
<gene>
    <name evidence="3" type="ORF">EV209_2954</name>
</gene>
<keyword evidence="1" id="KW-0812">Transmembrane</keyword>
<dbReference type="RefSeq" id="WP_165388946.1">
    <property type="nucleotide sequence ID" value="NZ_SGXF01000008.1"/>
</dbReference>
<protein>
    <submittedName>
        <fullName evidence="3">Uncharacterized protein DUF4832</fullName>
    </submittedName>
</protein>